<proteinExistence type="predicted"/>
<gene>
    <name evidence="1" type="ORF">B4088_0448</name>
</gene>
<organism evidence="1 2">
    <name type="scientific">Bacillus cereus</name>
    <dbReference type="NCBI Taxonomy" id="1396"/>
    <lineage>
        <taxon>Bacteria</taxon>
        <taxon>Bacillati</taxon>
        <taxon>Bacillota</taxon>
        <taxon>Bacilli</taxon>
        <taxon>Bacillales</taxon>
        <taxon>Bacillaceae</taxon>
        <taxon>Bacillus</taxon>
        <taxon>Bacillus cereus group</taxon>
    </lineage>
</organism>
<sequence length="64" mass="7802">MKILNLLNYFKPLSKKQKAMELFDHGWEHAYQNTRHLDSYREQILQYSQNPQNLEKSLKHSLKQ</sequence>
<dbReference type="RefSeq" id="WP_063259674.1">
    <property type="nucleotide sequence ID" value="NZ_LJKE01000015.1"/>
</dbReference>
<comment type="caution">
    <text evidence="1">The sequence shown here is derived from an EMBL/GenBank/DDBJ whole genome shotgun (WGS) entry which is preliminary data.</text>
</comment>
<evidence type="ECO:0000313" key="2">
    <source>
        <dbReference type="Proteomes" id="UP000076482"/>
    </source>
</evidence>
<dbReference type="PATRIC" id="fig|1396.535.peg.4199"/>
<name>A0A164QPB3_BACCE</name>
<evidence type="ECO:0000313" key="1">
    <source>
        <dbReference type="EMBL" id="KZD71987.1"/>
    </source>
</evidence>
<dbReference type="EMBL" id="LJKE01000015">
    <property type="protein sequence ID" value="KZD71987.1"/>
    <property type="molecule type" value="Genomic_DNA"/>
</dbReference>
<protein>
    <submittedName>
        <fullName evidence="1">Uncharacterized protein</fullName>
    </submittedName>
</protein>
<dbReference type="Proteomes" id="UP000076482">
    <property type="component" value="Unassembled WGS sequence"/>
</dbReference>
<dbReference type="AlphaFoldDB" id="A0A164QPB3"/>
<reference evidence="1 2" key="1">
    <citation type="submission" date="2015-09" db="EMBL/GenBank/DDBJ databases">
        <title>Bacillus cereus food isolates.</title>
        <authorList>
            <person name="Boekhorst J."/>
        </authorList>
    </citation>
    <scope>NUCLEOTIDE SEQUENCE [LARGE SCALE GENOMIC DNA]</scope>
    <source>
        <strain evidence="1 2">B4088</strain>
    </source>
</reference>
<accession>A0A164QPB3</accession>